<feature type="compositionally biased region" description="Basic and acidic residues" evidence="1">
    <location>
        <begin position="94"/>
        <end position="104"/>
    </location>
</feature>
<accession>A0A644U945</accession>
<evidence type="ECO:0000313" key="2">
    <source>
        <dbReference type="EMBL" id="MPL75474.1"/>
    </source>
</evidence>
<feature type="region of interest" description="Disordered" evidence="1">
    <location>
        <begin position="1"/>
        <end position="24"/>
    </location>
</feature>
<gene>
    <name evidence="2" type="ORF">SDC9_21298</name>
</gene>
<dbReference type="AlphaFoldDB" id="A0A644U945"/>
<feature type="compositionally biased region" description="Polar residues" evidence="1">
    <location>
        <begin position="1"/>
        <end position="10"/>
    </location>
</feature>
<organism evidence="2">
    <name type="scientific">bioreactor metagenome</name>
    <dbReference type="NCBI Taxonomy" id="1076179"/>
    <lineage>
        <taxon>unclassified sequences</taxon>
        <taxon>metagenomes</taxon>
        <taxon>ecological metagenomes</taxon>
    </lineage>
</organism>
<feature type="region of interest" description="Disordered" evidence="1">
    <location>
        <begin position="78"/>
        <end position="104"/>
    </location>
</feature>
<sequence>MKLSPWNWTDSRGRGAQAAPGAFSWPKYSPSDRAAGARSGLAILELGLEQAQPGGQVLVMGDRAEMLEQEDQRLVGGQSRFGREPVQHAIGVIRQRDRKAAGQA</sequence>
<evidence type="ECO:0000256" key="1">
    <source>
        <dbReference type="SAM" id="MobiDB-lite"/>
    </source>
</evidence>
<dbReference type="EMBL" id="VSSQ01000089">
    <property type="protein sequence ID" value="MPL75474.1"/>
    <property type="molecule type" value="Genomic_DNA"/>
</dbReference>
<protein>
    <submittedName>
        <fullName evidence="2">Uncharacterized protein</fullName>
    </submittedName>
</protein>
<reference evidence="2" key="1">
    <citation type="submission" date="2019-08" db="EMBL/GenBank/DDBJ databases">
        <authorList>
            <person name="Kucharzyk K."/>
            <person name="Murdoch R.W."/>
            <person name="Higgins S."/>
            <person name="Loffler F."/>
        </authorList>
    </citation>
    <scope>NUCLEOTIDE SEQUENCE</scope>
</reference>
<comment type="caution">
    <text evidence="2">The sequence shown here is derived from an EMBL/GenBank/DDBJ whole genome shotgun (WGS) entry which is preliminary data.</text>
</comment>
<proteinExistence type="predicted"/>
<name>A0A644U945_9ZZZZ</name>